<comment type="caution">
    <text evidence="2">The sequence shown here is derived from an EMBL/GenBank/DDBJ whole genome shotgun (WGS) entry which is preliminary data.</text>
</comment>
<gene>
    <name evidence="2" type="ORF">LTR25_000113</name>
</gene>
<protein>
    <submittedName>
        <fullName evidence="2">Uncharacterized protein</fullName>
    </submittedName>
</protein>
<dbReference type="EMBL" id="JAXLQG010000001">
    <property type="protein sequence ID" value="KAK5545106.1"/>
    <property type="molecule type" value="Genomic_DNA"/>
</dbReference>
<keyword evidence="1" id="KW-0812">Transmembrane</keyword>
<sequence>MHKTESNYLEPFPPPPSPVRRPTWLSRLIFKVEDLIDAFSWVKFFYYLLAYSYFFFLMYLGWIVLPLAGHWDPPYQSDKVPIIYQDFSNYFGSFRGFAECNIRASDLYIPPKDINHAYCSRRKDLLESMSHGGRIGFDAPYQPRDCHYRWYTVAEICMILERFDSIVFVGDSALQTIYNGFNILLRQDLASGALKTWDMDMDKNTLHTCRCDNQFTSQACTQFHITNSDDVVRNSNNPETSPYHCHRTPHAFLSLSNSPAPNAIVTKFKSLVPPVPQSNYKPVPIIHSLSPSTTSAETATKSLLEFLALADASKRKTPMLWIGPTAAGHIEIKNRKGNQELWDFDKQTAYVAMENDVQVLKMWNMTVQAGSWDGLRFGEKVAITQAMMVINWLGRLESS</sequence>
<proteinExistence type="predicted"/>
<keyword evidence="1" id="KW-0472">Membrane</keyword>
<accession>A0AAV9QIY6</accession>
<keyword evidence="1" id="KW-1133">Transmembrane helix</keyword>
<name>A0AAV9QIY6_9PEZI</name>
<keyword evidence="3" id="KW-1185">Reference proteome</keyword>
<evidence type="ECO:0000313" key="3">
    <source>
        <dbReference type="Proteomes" id="UP001345827"/>
    </source>
</evidence>
<dbReference type="AlphaFoldDB" id="A0AAV9QIY6"/>
<evidence type="ECO:0000313" key="2">
    <source>
        <dbReference type="EMBL" id="KAK5545106.1"/>
    </source>
</evidence>
<reference evidence="2 3" key="1">
    <citation type="submission" date="2023-06" db="EMBL/GenBank/DDBJ databases">
        <title>Black Yeasts Isolated from many extreme environments.</title>
        <authorList>
            <person name="Coleine C."/>
            <person name="Stajich J.E."/>
            <person name="Selbmann L."/>
        </authorList>
    </citation>
    <scope>NUCLEOTIDE SEQUENCE [LARGE SCALE GENOMIC DNA]</scope>
    <source>
        <strain evidence="2 3">CCFEE 5887</strain>
    </source>
</reference>
<organism evidence="2 3">
    <name type="scientific">Vermiconidia calcicola</name>
    <dbReference type="NCBI Taxonomy" id="1690605"/>
    <lineage>
        <taxon>Eukaryota</taxon>
        <taxon>Fungi</taxon>
        <taxon>Dikarya</taxon>
        <taxon>Ascomycota</taxon>
        <taxon>Pezizomycotina</taxon>
        <taxon>Dothideomycetes</taxon>
        <taxon>Dothideomycetidae</taxon>
        <taxon>Mycosphaerellales</taxon>
        <taxon>Extremaceae</taxon>
        <taxon>Vermiconidia</taxon>
    </lineage>
</organism>
<evidence type="ECO:0000256" key="1">
    <source>
        <dbReference type="SAM" id="Phobius"/>
    </source>
</evidence>
<feature type="transmembrane region" description="Helical" evidence="1">
    <location>
        <begin position="44"/>
        <end position="65"/>
    </location>
</feature>
<dbReference type="Proteomes" id="UP001345827">
    <property type="component" value="Unassembled WGS sequence"/>
</dbReference>